<evidence type="ECO:0000313" key="2">
    <source>
        <dbReference type="Proteomes" id="UP001428817"/>
    </source>
</evidence>
<organism evidence="1 2">
    <name type="scientific">Pseudonocardia eucalypti</name>
    <dbReference type="NCBI Taxonomy" id="648755"/>
    <lineage>
        <taxon>Bacteria</taxon>
        <taxon>Bacillati</taxon>
        <taxon>Actinomycetota</taxon>
        <taxon>Actinomycetes</taxon>
        <taxon>Pseudonocardiales</taxon>
        <taxon>Pseudonocardiaceae</taxon>
        <taxon>Pseudonocardia</taxon>
    </lineage>
</organism>
<dbReference type="Proteomes" id="UP001428817">
    <property type="component" value="Unassembled WGS sequence"/>
</dbReference>
<gene>
    <name evidence="1" type="ORF">GCM10023321_52770</name>
</gene>
<comment type="caution">
    <text evidence="1">The sequence shown here is derived from an EMBL/GenBank/DDBJ whole genome shotgun (WGS) entry which is preliminary data.</text>
</comment>
<keyword evidence="2" id="KW-1185">Reference proteome</keyword>
<proteinExistence type="predicted"/>
<name>A0ABP9QML1_9PSEU</name>
<protein>
    <submittedName>
        <fullName evidence="1">Uncharacterized protein</fullName>
    </submittedName>
</protein>
<sequence length="69" mass="7632">MVPFAPPLARLFERLGERLLDVAVGHRAAWPTGDPLSDCPELAREPGGRLAWLHVHAPRDRAEGIRRSA</sequence>
<dbReference type="RefSeq" id="WP_185062373.1">
    <property type="nucleotide sequence ID" value="NZ_BAABJP010000030.1"/>
</dbReference>
<reference evidence="2" key="1">
    <citation type="journal article" date="2019" name="Int. J. Syst. Evol. Microbiol.">
        <title>The Global Catalogue of Microorganisms (GCM) 10K type strain sequencing project: providing services to taxonomists for standard genome sequencing and annotation.</title>
        <authorList>
            <consortium name="The Broad Institute Genomics Platform"/>
            <consortium name="The Broad Institute Genome Sequencing Center for Infectious Disease"/>
            <person name="Wu L."/>
            <person name="Ma J."/>
        </authorList>
    </citation>
    <scope>NUCLEOTIDE SEQUENCE [LARGE SCALE GENOMIC DNA]</scope>
    <source>
        <strain evidence="2">JCM 18303</strain>
    </source>
</reference>
<evidence type="ECO:0000313" key="1">
    <source>
        <dbReference type="EMBL" id="GAA5164389.1"/>
    </source>
</evidence>
<dbReference type="EMBL" id="BAABJP010000030">
    <property type="protein sequence ID" value="GAA5164389.1"/>
    <property type="molecule type" value="Genomic_DNA"/>
</dbReference>
<accession>A0ABP9QML1</accession>